<dbReference type="InterPro" id="IPR054028">
    <property type="entry name" value="TarS/TarP_linker"/>
</dbReference>
<comment type="caution">
    <text evidence="4">The sequence shown here is derived from an EMBL/GenBank/DDBJ whole genome shotgun (WGS) entry which is preliminary data.</text>
</comment>
<feature type="compositionally biased region" description="Low complexity" evidence="1">
    <location>
        <begin position="607"/>
        <end position="616"/>
    </location>
</feature>
<dbReference type="Pfam" id="PF22181">
    <property type="entry name" value="TarS_linker"/>
    <property type="match status" value="1"/>
</dbReference>
<dbReference type="PANTHER" id="PTHR22916:SF3">
    <property type="entry name" value="UDP-GLCNAC:BETAGAL BETA-1,3-N-ACETYLGLUCOSAMINYLTRANSFERASE-LIKE PROTEIN 1"/>
    <property type="match status" value="1"/>
</dbReference>
<evidence type="ECO:0000313" key="5">
    <source>
        <dbReference type="Proteomes" id="UP001165368"/>
    </source>
</evidence>
<dbReference type="InterPro" id="IPR001173">
    <property type="entry name" value="Glyco_trans_2-like"/>
</dbReference>
<accession>A0ABS9L6X6</accession>
<dbReference type="Pfam" id="PF00535">
    <property type="entry name" value="Glycos_transf_2"/>
    <property type="match status" value="1"/>
</dbReference>
<dbReference type="Gene3D" id="3.90.550.10">
    <property type="entry name" value="Spore Coat Polysaccharide Biosynthesis Protein SpsA, Chain A"/>
    <property type="match status" value="1"/>
</dbReference>
<feature type="region of interest" description="Disordered" evidence="1">
    <location>
        <begin position="607"/>
        <end position="631"/>
    </location>
</feature>
<dbReference type="EMBL" id="JAKLTQ010000006">
    <property type="protein sequence ID" value="MCG2622263.1"/>
    <property type="molecule type" value="Genomic_DNA"/>
</dbReference>
<feature type="domain" description="Glycosyltransferase 2-like" evidence="2">
    <location>
        <begin position="7"/>
        <end position="137"/>
    </location>
</feature>
<feature type="domain" description="TarS/TarP linker" evidence="3">
    <location>
        <begin position="230"/>
        <end position="318"/>
    </location>
</feature>
<reference evidence="4" key="1">
    <citation type="submission" date="2022-01" db="EMBL/GenBank/DDBJ databases">
        <authorList>
            <person name="Jo J.-H."/>
            <person name="Im W.-T."/>
        </authorList>
    </citation>
    <scope>NUCLEOTIDE SEQUENCE</scope>
    <source>
        <strain evidence="4">I2-34</strain>
    </source>
</reference>
<gene>
    <name evidence="4" type="ORF">LVY72_10060</name>
</gene>
<evidence type="ECO:0000256" key="1">
    <source>
        <dbReference type="SAM" id="MobiDB-lite"/>
    </source>
</evidence>
<name>A0ABS9L6X6_9MICC</name>
<dbReference type="RefSeq" id="WP_237820416.1">
    <property type="nucleotide sequence ID" value="NZ_JAKLTQ010000006.1"/>
</dbReference>
<keyword evidence="5" id="KW-1185">Reference proteome</keyword>
<sequence length="650" mass="70323">MSTPTVSLVTPTYNCQPLLQECLESVFNQTLPQSEIQIIVVDDGSTDGTWDYLQSLRAEHPNLVALRQENSGRPSVGRNRGLAAATGEFIFFLDSDDWFSPEALERMVSAAREHSSDVVVALAVGDNRTVRQASYLQTVYDADVLNDGAWRTLSPWKLFRTSLISRLGATFPEDMVQGEDQVFVGQCYLAAGKVTTLADYDYYHLRGREDGGNVSKQPQSLRNKLLTTTRMAEIITAHTKPGRRRQQFFHRVIFRTLAPGLGRPFMTAPSGEQEEFLRRIQQEVLPHMGAEDLAAVADKPRLRLAVARKGTVAQLAELNRQLADDLAYTVDDGQVHFDLGPDLNALVPAELRLVRTGGKLQHSFESLAGTAAGLAVTYRLESPLAEVPGLALHPLTLELTTRGPSPAAVSVAGSPLGGNRWQFCFGPELLPQAPAVPTVWDARLVLADGARELASARASYPRTGDPVEARAVVLLSPEDGAAMYLEGYTTAHGSFSVRQGPKPRFTAAKVAGHGEGVINLTLPKNSGAVRGAALLTPEGRLPLEHTLRPDGQLEVRLPAAVPAVPAGTAAGTVPLFVLELDCERTGCQLPLRLKAGTLVPLKPAAKKPAAAATEAPAPQPERHGRPSPKRIGLAGLLVRLRRLKRHALRR</sequence>
<organism evidence="4 5">
    <name type="scientific">Arthrobacter hankyongi</name>
    <dbReference type="NCBI Taxonomy" id="2904801"/>
    <lineage>
        <taxon>Bacteria</taxon>
        <taxon>Bacillati</taxon>
        <taxon>Actinomycetota</taxon>
        <taxon>Actinomycetes</taxon>
        <taxon>Micrococcales</taxon>
        <taxon>Micrococcaceae</taxon>
        <taxon>Arthrobacter</taxon>
    </lineage>
</organism>
<evidence type="ECO:0000259" key="2">
    <source>
        <dbReference type="Pfam" id="PF00535"/>
    </source>
</evidence>
<dbReference type="CDD" id="cd00761">
    <property type="entry name" value="Glyco_tranf_GTA_type"/>
    <property type="match status" value="1"/>
</dbReference>
<dbReference type="PANTHER" id="PTHR22916">
    <property type="entry name" value="GLYCOSYLTRANSFERASE"/>
    <property type="match status" value="1"/>
</dbReference>
<evidence type="ECO:0000313" key="4">
    <source>
        <dbReference type="EMBL" id="MCG2622263.1"/>
    </source>
</evidence>
<dbReference type="Proteomes" id="UP001165368">
    <property type="component" value="Unassembled WGS sequence"/>
</dbReference>
<dbReference type="SUPFAM" id="SSF53448">
    <property type="entry name" value="Nucleotide-diphospho-sugar transferases"/>
    <property type="match status" value="1"/>
</dbReference>
<dbReference type="InterPro" id="IPR029044">
    <property type="entry name" value="Nucleotide-diphossugar_trans"/>
</dbReference>
<proteinExistence type="predicted"/>
<evidence type="ECO:0000259" key="3">
    <source>
        <dbReference type="Pfam" id="PF22181"/>
    </source>
</evidence>
<protein>
    <submittedName>
        <fullName evidence="4">Glycosyltransferase</fullName>
    </submittedName>
</protein>